<dbReference type="EMBL" id="KZ502795">
    <property type="protein sequence ID" value="PKU72932.1"/>
    <property type="molecule type" value="Genomic_DNA"/>
</dbReference>
<gene>
    <name evidence="2" type="ORF">MA16_Dca007495</name>
</gene>
<proteinExistence type="predicted"/>
<reference evidence="2 3" key="2">
    <citation type="journal article" date="2017" name="Nature">
        <title>The Apostasia genome and the evolution of orchids.</title>
        <authorList>
            <person name="Zhang G.Q."/>
            <person name="Liu K.W."/>
            <person name="Li Z."/>
            <person name="Lohaus R."/>
            <person name="Hsiao Y.Y."/>
            <person name="Niu S.C."/>
            <person name="Wang J.Y."/>
            <person name="Lin Y.C."/>
            <person name="Xu Q."/>
            <person name="Chen L.J."/>
            <person name="Yoshida K."/>
            <person name="Fujiwara S."/>
            <person name="Wang Z.W."/>
            <person name="Zhang Y.Q."/>
            <person name="Mitsuda N."/>
            <person name="Wang M."/>
            <person name="Liu G.H."/>
            <person name="Pecoraro L."/>
            <person name="Huang H.X."/>
            <person name="Xiao X.J."/>
            <person name="Lin M."/>
            <person name="Wu X.Y."/>
            <person name="Wu W.L."/>
            <person name="Chen Y.Y."/>
            <person name="Chang S.B."/>
            <person name="Sakamoto S."/>
            <person name="Ohme-Takagi M."/>
            <person name="Yagi M."/>
            <person name="Zeng S.J."/>
            <person name="Shen C.Y."/>
            <person name="Yeh C.M."/>
            <person name="Luo Y.B."/>
            <person name="Tsai W.C."/>
            <person name="Van de Peer Y."/>
            <person name="Liu Z.J."/>
        </authorList>
    </citation>
    <scope>NUCLEOTIDE SEQUENCE [LARGE SCALE GENOMIC DNA]</scope>
    <source>
        <tissue evidence="2">The whole plant</tissue>
    </source>
</reference>
<evidence type="ECO:0000313" key="2">
    <source>
        <dbReference type="EMBL" id="PKU72932.1"/>
    </source>
</evidence>
<protein>
    <submittedName>
        <fullName evidence="2">Uncharacterized protein</fullName>
    </submittedName>
</protein>
<feature type="compositionally biased region" description="Basic and acidic residues" evidence="1">
    <location>
        <begin position="104"/>
        <end position="113"/>
    </location>
</feature>
<evidence type="ECO:0000256" key="1">
    <source>
        <dbReference type="SAM" id="MobiDB-lite"/>
    </source>
</evidence>
<accession>A0A2I0WBA2</accession>
<name>A0A2I0WBA2_9ASPA</name>
<dbReference type="AlphaFoldDB" id="A0A2I0WBA2"/>
<feature type="region of interest" description="Disordered" evidence="1">
    <location>
        <begin position="104"/>
        <end position="130"/>
    </location>
</feature>
<keyword evidence="3" id="KW-1185">Reference proteome</keyword>
<evidence type="ECO:0000313" key="3">
    <source>
        <dbReference type="Proteomes" id="UP000233837"/>
    </source>
</evidence>
<dbReference type="Proteomes" id="UP000233837">
    <property type="component" value="Unassembled WGS sequence"/>
</dbReference>
<sequence length="181" mass="20305">MARSRKRGRLTKGLSSRGGDDNFLFKSNEDSFLSQPIDEAQLIIDYIHGLLEIGHVSHKRKKNIALGHLVTYILKKKYNFVHPGALLELPIYFTDPSFRALFGRDDASEKPKGEGGAPAPAPTRLNQQDAQYQQDIGEKMTTIKVGGRQLSWEAQEASRWVGKKNMQATMCTQRATREGSM</sequence>
<organism evidence="2 3">
    <name type="scientific">Dendrobium catenatum</name>
    <dbReference type="NCBI Taxonomy" id="906689"/>
    <lineage>
        <taxon>Eukaryota</taxon>
        <taxon>Viridiplantae</taxon>
        <taxon>Streptophyta</taxon>
        <taxon>Embryophyta</taxon>
        <taxon>Tracheophyta</taxon>
        <taxon>Spermatophyta</taxon>
        <taxon>Magnoliopsida</taxon>
        <taxon>Liliopsida</taxon>
        <taxon>Asparagales</taxon>
        <taxon>Orchidaceae</taxon>
        <taxon>Epidendroideae</taxon>
        <taxon>Malaxideae</taxon>
        <taxon>Dendrobiinae</taxon>
        <taxon>Dendrobium</taxon>
    </lineage>
</organism>
<reference evidence="2 3" key="1">
    <citation type="journal article" date="2016" name="Sci. Rep.">
        <title>The Dendrobium catenatum Lindl. genome sequence provides insights into polysaccharide synthase, floral development and adaptive evolution.</title>
        <authorList>
            <person name="Zhang G.Q."/>
            <person name="Xu Q."/>
            <person name="Bian C."/>
            <person name="Tsai W.C."/>
            <person name="Yeh C.M."/>
            <person name="Liu K.W."/>
            <person name="Yoshida K."/>
            <person name="Zhang L.S."/>
            <person name="Chang S.B."/>
            <person name="Chen F."/>
            <person name="Shi Y."/>
            <person name="Su Y.Y."/>
            <person name="Zhang Y.Q."/>
            <person name="Chen L.J."/>
            <person name="Yin Y."/>
            <person name="Lin M."/>
            <person name="Huang H."/>
            <person name="Deng H."/>
            <person name="Wang Z.W."/>
            <person name="Zhu S.L."/>
            <person name="Zhao X."/>
            <person name="Deng C."/>
            <person name="Niu S.C."/>
            <person name="Huang J."/>
            <person name="Wang M."/>
            <person name="Liu G.H."/>
            <person name="Yang H.J."/>
            <person name="Xiao X.J."/>
            <person name="Hsiao Y.Y."/>
            <person name="Wu W.L."/>
            <person name="Chen Y.Y."/>
            <person name="Mitsuda N."/>
            <person name="Ohme-Takagi M."/>
            <person name="Luo Y.B."/>
            <person name="Van de Peer Y."/>
            <person name="Liu Z.J."/>
        </authorList>
    </citation>
    <scope>NUCLEOTIDE SEQUENCE [LARGE SCALE GENOMIC DNA]</scope>
    <source>
        <tissue evidence="2">The whole plant</tissue>
    </source>
</reference>